<sequence length="121" mass="13447">MRCSVPPSWKSLHSTLMVNFICLEPDELGLVRPRKATDRLRSISGWPSMTMTQSIAKCMTPLNTAAVLTQAAKDSVLVAYFLKKTGLEILSHFALPIQEEVHISFTISASTHCDVIRHHGK</sequence>
<keyword evidence="2" id="KW-1185">Reference proteome</keyword>
<comment type="caution">
    <text evidence="1">The sequence shown here is derived from an EMBL/GenBank/DDBJ whole genome shotgun (WGS) entry which is preliminary data.</text>
</comment>
<name>A0AAE1D497_9GAST</name>
<reference evidence="1" key="1">
    <citation type="journal article" date="2023" name="G3 (Bethesda)">
        <title>A reference genome for the long-term kleptoplast-retaining sea slug Elysia crispata morphotype clarki.</title>
        <authorList>
            <person name="Eastman K.E."/>
            <person name="Pendleton A.L."/>
            <person name="Shaikh M.A."/>
            <person name="Suttiyut T."/>
            <person name="Ogas R."/>
            <person name="Tomko P."/>
            <person name="Gavelis G."/>
            <person name="Widhalm J.R."/>
            <person name="Wisecaver J.H."/>
        </authorList>
    </citation>
    <scope>NUCLEOTIDE SEQUENCE</scope>
    <source>
        <strain evidence="1">ECLA1</strain>
    </source>
</reference>
<dbReference type="AlphaFoldDB" id="A0AAE1D497"/>
<proteinExistence type="predicted"/>
<accession>A0AAE1D497</accession>
<gene>
    <name evidence="1" type="ORF">RRG08_056147</name>
</gene>
<organism evidence="1 2">
    <name type="scientific">Elysia crispata</name>
    <name type="common">lettuce slug</name>
    <dbReference type="NCBI Taxonomy" id="231223"/>
    <lineage>
        <taxon>Eukaryota</taxon>
        <taxon>Metazoa</taxon>
        <taxon>Spiralia</taxon>
        <taxon>Lophotrochozoa</taxon>
        <taxon>Mollusca</taxon>
        <taxon>Gastropoda</taxon>
        <taxon>Heterobranchia</taxon>
        <taxon>Euthyneura</taxon>
        <taxon>Panpulmonata</taxon>
        <taxon>Sacoglossa</taxon>
        <taxon>Placobranchoidea</taxon>
        <taxon>Plakobranchidae</taxon>
        <taxon>Elysia</taxon>
    </lineage>
</organism>
<evidence type="ECO:0000313" key="2">
    <source>
        <dbReference type="Proteomes" id="UP001283361"/>
    </source>
</evidence>
<dbReference type="Proteomes" id="UP001283361">
    <property type="component" value="Unassembled WGS sequence"/>
</dbReference>
<evidence type="ECO:0000313" key="1">
    <source>
        <dbReference type="EMBL" id="KAK3755879.1"/>
    </source>
</evidence>
<dbReference type="EMBL" id="JAWDGP010005584">
    <property type="protein sequence ID" value="KAK3755879.1"/>
    <property type="molecule type" value="Genomic_DNA"/>
</dbReference>
<protein>
    <submittedName>
        <fullName evidence="1">Uncharacterized protein</fullName>
    </submittedName>
</protein>